<dbReference type="AlphaFoldDB" id="A0A9D1T3I9"/>
<reference evidence="7" key="1">
    <citation type="submission" date="2020-10" db="EMBL/GenBank/DDBJ databases">
        <authorList>
            <person name="Gilroy R."/>
        </authorList>
    </citation>
    <scope>NUCLEOTIDE SEQUENCE</scope>
    <source>
        <strain evidence="7">1370</strain>
    </source>
</reference>
<keyword evidence="5" id="KW-0812">Transmembrane</keyword>
<dbReference type="GO" id="GO:0042597">
    <property type="term" value="C:periplasmic space"/>
    <property type="evidence" value="ECO:0007669"/>
    <property type="project" value="UniProtKB-SubCell"/>
</dbReference>
<evidence type="ECO:0000256" key="6">
    <source>
        <dbReference type="SAM" id="SignalP"/>
    </source>
</evidence>
<feature type="transmembrane region" description="Helical" evidence="5">
    <location>
        <begin position="389"/>
        <end position="408"/>
    </location>
</feature>
<accession>A0A9D1T3I9</accession>
<dbReference type="Gene3D" id="3.40.190.10">
    <property type="entry name" value="Periplasmic binding protein-like II"/>
    <property type="match status" value="2"/>
</dbReference>
<dbReference type="EMBL" id="DVOL01000004">
    <property type="protein sequence ID" value="HIV10106.1"/>
    <property type="molecule type" value="Genomic_DNA"/>
</dbReference>
<protein>
    <submittedName>
        <fullName evidence="7">Spermidine/putrescine ABC transporter substrate-binding protein</fullName>
    </submittedName>
</protein>
<evidence type="ECO:0000256" key="5">
    <source>
        <dbReference type="SAM" id="Phobius"/>
    </source>
</evidence>
<reference evidence="7" key="2">
    <citation type="journal article" date="2021" name="PeerJ">
        <title>Extensive microbial diversity within the chicken gut microbiome revealed by metagenomics and culture.</title>
        <authorList>
            <person name="Gilroy R."/>
            <person name="Ravi A."/>
            <person name="Getino M."/>
            <person name="Pursley I."/>
            <person name="Horton D.L."/>
            <person name="Alikhan N.F."/>
            <person name="Baker D."/>
            <person name="Gharbi K."/>
            <person name="Hall N."/>
            <person name="Watson M."/>
            <person name="Adriaenssens E.M."/>
            <person name="Foster-Nyarko E."/>
            <person name="Jarju S."/>
            <person name="Secka A."/>
            <person name="Antonio M."/>
            <person name="Oren A."/>
            <person name="Chaudhuri R.R."/>
            <person name="La Ragione R."/>
            <person name="Hildebrand F."/>
            <person name="Pallen M.J."/>
        </authorList>
    </citation>
    <scope>NUCLEOTIDE SEQUENCE</scope>
    <source>
        <strain evidence="7">1370</strain>
    </source>
</reference>
<keyword evidence="5" id="KW-1133">Transmembrane helix</keyword>
<proteinExistence type="predicted"/>
<keyword evidence="2" id="KW-0813">Transport</keyword>
<evidence type="ECO:0000256" key="4">
    <source>
        <dbReference type="ARBA" id="ARBA00022764"/>
    </source>
</evidence>
<comment type="caution">
    <text evidence="7">The sequence shown here is derived from an EMBL/GenBank/DDBJ whole genome shotgun (WGS) entry which is preliminary data.</text>
</comment>
<dbReference type="SUPFAM" id="SSF53850">
    <property type="entry name" value="Periplasmic binding protein-like II"/>
    <property type="match status" value="1"/>
</dbReference>
<evidence type="ECO:0000313" key="7">
    <source>
        <dbReference type="EMBL" id="HIV10106.1"/>
    </source>
</evidence>
<keyword evidence="5" id="KW-0472">Membrane</keyword>
<dbReference type="PROSITE" id="PS51257">
    <property type="entry name" value="PROKAR_LIPOPROTEIN"/>
    <property type="match status" value="1"/>
</dbReference>
<name>A0A9D1T3I9_9FIRM</name>
<feature type="signal peptide" evidence="6">
    <location>
        <begin position="1"/>
        <end position="23"/>
    </location>
</feature>
<dbReference type="GO" id="GO:0019808">
    <property type="term" value="F:polyamine binding"/>
    <property type="evidence" value="ECO:0007669"/>
    <property type="project" value="InterPro"/>
</dbReference>
<dbReference type="InterPro" id="IPR001188">
    <property type="entry name" value="Sperm_putr-bd"/>
</dbReference>
<evidence type="ECO:0000313" key="8">
    <source>
        <dbReference type="Proteomes" id="UP000823960"/>
    </source>
</evidence>
<sequence>MRIKKLLALVLSAVIAMSLISSCKSEDDGVNSVIGSYSSLDPELLSDYDYTRYKGQDLVLNVANWGEYMSLNEPEMLDVNEAFERLTGITVNYNTVATNEALYSKLKSGGAAYDIIIPSDYMISKMISEGMLQKLNFDNIPNFKNILPEYVNPVYDPENEYSVPYLWGMVVIIYNTTMVDEEITSWASLWDEKYTNNILMFNNPRDAFGIAQKYLGFSQNTEDSDELLQCMRLLESQKEIVQGYVMDEIFDKMEGGSAAIAPYYAGDAVTMMDDNPDLYYCIPEEGTNLFVDAICIPTTAENKELAEMYINFLCEPEVALANCEYTGYSTPNGAAFELLDEEVRTNPLQYPSAEYLESNTETFINLSDEANAEMQSLWNQLKIGNSSPWLVPIFLVLLIAATIFVNVYRARKKQRSEHL</sequence>
<keyword evidence="4" id="KW-0574">Periplasm</keyword>
<gene>
    <name evidence="7" type="ORF">IAD28_00195</name>
</gene>
<dbReference type="CDD" id="cd13590">
    <property type="entry name" value="PBP2_PotD_PotF_like"/>
    <property type="match status" value="1"/>
</dbReference>
<evidence type="ECO:0000256" key="3">
    <source>
        <dbReference type="ARBA" id="ARBA00022729"/>
    </source>
</evidence>
<comment type="subcellular location">
    <subcellularLocation>
        <location evidence="1">Periplasm</location>
    </subcellularLocation>
</comment>
<evidence type="ECO:0000256" key="2">
    <source>
        <dbReference type="ARBA" id="ARBA00022448"/>
    </source>
</evidence>
<dbReference type="PANTHER" id="PTHR30222">
    <property type="entry name" value="SPERMIDINE/PUTRESCINE-BINDING PERIPLASMIC PROTEIN"/>
    <property type="match status" value="1"/>
</dbReference>
<evidence type="ECO:0000256" key="1">
    <source>
        <dbReference type="ARBA" id="ARBA00004418"/>
    </source>
</evidence>
<dbReference type="PANTHER" id="PTHR30222:SF17">
    <property type="entry name" value="SPERMIDINE_PUTRESCINE-BINDING PERIPLASMIC PROTEIN"/>
    <property type="match status" value="1"/>
</dbReference>
<dbReference type="Proteomes" id="UP000823960">
    <property type="component" value="Unassembled WGS sequence"/>
</dbReference>
<dbReference type="Pfam" id="PF13343">
    <property type="entry name" value="SBP_bac_6"/>
    <property type="match status" value="1"/>
</dbReference>
<dbReference type="PRINTS" id="PR00909">
    <property type="entry name" value="SPERMDNBNDNG"/>
</dbReference>
<dbReference type="GO" id="GO:0015846">
    <property type="term" value="P:polyamine transport"/>
    <property type="evidence" value="ECO:0007669"/>
    <property type="project" value="InterPro"/>
</dbReference>
<keyword evidence="3 6" id="KW-0732">Signal</keyword>
<organism evidence="7 8">
    <name type="scientific">Candidatus Faeciplasma avium</name>
    <dbReference type="NCBI Taxonomy" id="2840798"/>
    <lineage>
        <taxon>Bacteria</taxon>
        <taxon>Bacillati</taxon>
        <taxon>Bacillota</taxon>
        <taxon>Clostridia</taxon>
        <taxon>Eubacteriales</taxon>
        <taxon>Oscillospiraceae</taxon>
        <taxon>Oscillospiraceae incertae sedis</taxon>
        <taxon>Candidatus Faeciplasma</taxon>
    </lineage>
</organism>
<feature type="chain" id="PRO_5039548277" evidence="6">
    <location>
        <begin position="24"/>
        <end position="419"/>
    </location>
</feature>